<keyword evidence="1" id="KW-0732">Signal</keyword>
<evidence type="ECO:0000313" key="4">
    <source>
        <dbReference type="Proteomes" id="UP001595962"/>
    </source>
</evidence>
<dbReference type="InterPro" id="IPR036249">
    <property type="entry name" value="Thioredoxin-like_sf"/>
</dbReference>
<protein>
    <submittedName>
        <fullName evidence="3">Redoxin domain-containing protein</fullName>
    </submittedName>
</protein>
<dbReference type="Proteomes" id="UP001595962">
    <property type="component" value="Unassembled WGS sequence"/>
</dbReference>
<dbReference type="InterPro" id="IPR013766">
    <property type="entry name" value="Thioredoxin_domain"/>
</dbReference>
<feature type="domain" description="Thioredoxin" evidence="2">
    <location>
        <begin position="22"/>
        <end position="174"/>
    </location>
</feature>
<dbReference type="Gene3D" id="3.40.30.10">
    <property type="entry name" value="Glutaredoxin"/>
    <property type="match status" value="1"/>
</dbReference>
<keyword evidence="4" id="KW-1185">Reference proteome</keyword>
<accession>A0ABV9JHI9</accession>
<dbReference type="Pfam" id="PF00578">
    <property type="entry name" value="AhpC-TSA"/>
    <property type="match status" value="1"/>
</dbReference>
<dbReference type="PANTHER" id="PTHR43640">
    <property type="entry name" value="OS07G0260300 PROTEIN"/>
    <property type="match status" value="1"/>
</dbReference>
<evidence type="ECO:0000256" key="1">
    <source>
        <dbReference type="SAM" id="SignalP"/>
    </source>
</evidence>
<dbReference type="EMBL" id="JBHSGB010000002">
    <property type="protein sequence ID" value="MFC4653982.1"/>
    <property type="molecule type" value="Genomic_DNA"/>
</dbReference>
<gene>
    <name evidence="3" type="ORF">ACFO3I_02965</name>
</gene>
<proteinExistence type="predicted"/>
<evidence type="ECO:0000259" key="2">
    <source>
        <dbReference type="PROSITE" id="PS51352"/>
    </source>
</evidence>
<name>A0ABV9JHI9_9GAMM</name>
<dbReference type="InterPro" id="IPR047262">
    <property type="entry name" value="PRX-like1"/>
</dbReference>
<dbReference type="PROSITE" id="PS51352">
    <property type="entry name" value="THIOREDOXIN_2"/>
    <property type="match status" value="1"/>
</dbReference>
<comment type="caution">
    <text evidence="3">The sequence shown here is derived from an EMBL/GenBank/DDBJ whole genome shotgun (WGS) entry which is preliminary data.</text>
</comment>
<organism evidence="3 4">
    <name type="scientific">Rheinheimera marina</name>
    <dbReference type="NCBI Taxonomy" id="1774958"/>
    <lineage>
        <taxon>Bacteria</taxon>
        <taxon>Pseudomonadati</taxon>
        <taxon>Pseudomonadota</taxon>
        <taxon>Gammaproteobacteria</taxon>
        <taxon>Chromatiales</taxon>
        <taxon>Chromatiaceae</taxon>
        <taxon>Rheinheimera</taxon>
    </lineage>
</organism>
<dbReference type="InterPro" id="IPR000866">
    <property type="entry name" value="AhpC/TSA"/>
</dbReference>
<feature type="chain" id="PRO_5046989256" evidence="1">
    <location>
        <begin position="21"/>
        <end position="201"/>
    </location>
</feature>
<reference evidence="4" key="1">
    <citation type="journal article" date="2019" name="Int. J. Syst. Evol. Microbiol.">
        <title>The Global Catalogue of Microorganisms (GCM) 10K type strain sequencing project: providing services to taxonomists for standard genome sequencing and annotation.</title>
        <authorList>
            <consortium name="The Broad Institute Genomics Platform"/>
            <consortium name="The Broad Institute Genome Sequencing Center for Infectious Disease"/>
            <person name="Wu L."/>
            <person name="Ma J."/>
        </authorList>
    </citation>
    <scope>NUCLEOTIDE SEQUENCE [LARGE SCALE GENOMIC DNA]</scope>
    <source>
        <strain evidence="4">DT28</strain>
    </source>
</reference>
<evidence type="ECO:0000313" key="3">
    <source>
        <dbReference type="EMBL" id="MFC4653982.1"/>
    </source>
</evidence>
<dbReference type="SUPFAM" id="SSF52833">
    <property type="entry name" value="Thioredoxin-like"/>
    <property type="match status" value="1"/>
</dbReference>
<dbReference type="RefSeq" id="WP_377331619.1">
    <property type="nucleotide sequence ID" value="NZ_JBHSGB010000002.1"/>
</dbReference>
<sequence length="201" mass="21329">MKLKIFAVLPALLCAALVSAMPQIGQTAPDFTLVDSKGQSHSLKDFAGKTVVLEWTNHDCPFVKKHYQGNMQALQREFTGQADTVWLSVISSAPGKQGHVSPAQAEQLTQSRNAAPTAVVFDESGAVGKAFDAKTTPHMYVIDAKGVLQYMGGIDSIPSAKVEDIVKATPYFSNAATAVLAGEAAKPAVSRPYGCSIKYAD</sequence>
<dbReference type="PANTHER" id="PTHR43640:SF1">
    <property type="entry name" value="THIOREDOXIN-DEPENDENT PEROXIREDOXIN"/>
    <property type="match status" value="1"/>
</dbReference>
<feature type="signal peptide" evidence="1">
    <location>
        <begin position="1"/>
        <end position="20"/>
    </location>
</feature>